<dbReference type="Proteomes" id="UP000242287">
    <property type="component" value="Unassembled WGS sequence"/>
</dbReference>
<keyword evidence="3" id="KW-1185">Reference proteome</keyword>
<reference evidence="2 3" key="1">
    <citation type="submission" date="2014-02" db="EMBL/GenBank/DDBJ databases">
        <title>Transposable element dynamics among asymbiotic and ectomycorrhizal Amanita fungi.</title>
        <authorList>
            <consortium name="DOE Joint Genome Institute"/>
            <person name="Hess J."/>
            <person name="Skrede I."/>
            <person name="Wolfe B."/>
            <person name="LaButti K."/>
            <person name="Ohm R.A."/>
            <person name="Grigoriev I.V."/>
            <person name="Pringle A."/>
        </authorList>
    </citation>
    <scope>NUCLEOTIDE SEQUENCE [LARGE SCALE GENOMIC DNA]</scope>
    <source>
        <strain evidence="2 3">SKay4041</strain>
    </source>
</reference>
<organism evidence="2 3">
    <name type="scientific">Amanita thiersii Skay4041</name>
    <dbReference type="NCBI Taxonomy" id="703135"/>
    <lineage>
        <taxon>Eukaryota</taxon>
        <taxon>Fungi</taxon>
        <taxon>Dikarya</taxon>
        <taxon>Basidiomycota</taxon>
        <taxon>Agaricomycotina</taxon>
        <taxon>Agaricomycetes</taxon>
        <taxon>Agaricomycetidae</taxon>
        <taxon>Agaricales</taxon>
        <taxon>Pluteineae</taxon>
        <taxon>Amanitaceae</taxon>
        <taxon>Amanita</taxon>
    </lineage>
</organism>
<dbReference type="AlphaFoldDB" id="A0A2A9NVA3"/>
<dbReference type="SUPFAM" id="SSF56112">
    <property type="entry name" value="Protein kinase-like (PK-like)"/>
    <property type="match status" value="1"/>
</dbReference>
<proteinExistence type="predicted"/>
<dbReference type="InterPro" id="IPR011009">
    <property type="entry name" value="Kinase-like_dom_sf"/>
</dbReference>
<name>A0A2A9NVA3_9AGAR</name>
<dbReference type="GO" id="GO:0004672">
    <property type="term" value="F:protein kinase activity"/>
    <property type="evidence" value="ECO:0007669"/>
    <property type="project" value="InterPro"/>
</dbReference>
<sequence length="193" mass="21262">MANTFHLGYYARGAKITLVVIEHDTSHESGVIVTDLITMDLSTRQGRIKNWYVKLKPRGIDTGPKSADDVKNAITCVLEALKVLHRDPKVYHRDIQWSNVMQNCEDPTQRFLIDWEEATLEPTAAAAGLCRETHAPQVFVDGHGAEVDIWGAGRLITTAGIDNLPEGLLSLGRRMMDGSIQSAAQAAEELKAI</sequence>
<evidence type="ECO:0000313" key="2">
    <source>
        <dbReference type="EMBL" id="PFH51592.1"/>
    </source>
</evidence>
<evidence type="ECO:0000313" key="3">
    <source>
        <dbReference type="Proteomes" id="UP000242287"/>
    </source>
</evidence>
<dbReference type="PROSITE" id="PS50011">
    <property type="entry name" value="PROTEIN_KINASE_DOM"/>
    <property type="match status" value="1"/>
</dbReference>
<dbReference type="EMBL" id="KZ301986">
    <property type="protein sequence ID" value="PFH51592.1"/>
    <property type="molecule type" value="Genomic_DNA"/>
</dbReference>
<dbReference type="GO" id="GO:0005524">
    <property type="term" value="F:ATP binding"/>
    <property type="evidence" value="ECO:0007669"/>
    <property type="project" value="InterPro"/>
</dbReference>
<dbReference type="Gene3D" id="1.10.510.10">
    <property type="entry name" value="Transferase(Phosphotransferase) domain 1"/>
    <property type="match status" value="1"/>
</dbReference>
<accession>A0A2A9NVA3</accession>
<dbReference type="InterPro" id="IPR000719">
    <property type="entry name" value="Prot_kinase_dom"/>
</dbReference>
<feature type="domain" description="Protein kinase" evidence="1">
    <location>
        <begin position="1"/>
        <end position="193"/>
    </location>
</feature>
<gene>
    <name evidence="2" type="ORF">AMATHDRAFT_40028</name>
</gene>
<evidence type="ECO:0000259" key="1">
    <source>
        <dbReference type="PROSITE" id="PS50011"/>
    </source>
</evidence>
<protein>
    <recommendedName>
        <fullName evidence="1">Protein kinase domain-containing protein</fullName>
    </recommendedName>
</protein>
<dbReference type="OrthoDB" id="2379186at2759"/>